<proteinExistence type="predicted"/>
<feature type="transmembrane region" description="Helical" evidence="5">
    <location>
        <begin position="107"/>
        <end position="129"/>
    </location>
</feature>
<evidence type="ECO:0000256" key="5">
    <source>
        <dbReference type="SAM" id="Phobius"/>
    </source>
</evidence>
<dbReference type="InterPro" id="IPR017452">
    <property type="entry name" value="GPCR_Rhodpsn_7TM"/>
</dbReference>
<dbReference type="PROSITE" id="PS50262">
    <property type="entry name" value="G_PROTEIN_RECEP_F1_2"/>
    <property type="match status" value="1"/>
</dbReference>
<dbReference type="InterPro" id="IPR000276">
    <property type="entry name" value="GPCR_Rhodpsn"/>
</dbReference>
<accession>A0AAD8BQ71</accession>
<name>A0AAD8BQ71_BIOPF</name>
<evidence type="ECO:0000313" key="8">
    <source>
        <dbReference type="Proteomes" id="UP001233172"/>
    </source>
</evidence>
<dbReference type="PANTHER" id="PTHR46641">
    <property type="entry name" value="FMRFAMIDE RECEPTOR-RELATED"/>
    <property type="match status" value="1"/>
</dbReference>
<dbReference type="PRINTS" id="PR00237">
    <property type="entry name" value="GPCRRHODOPSN"/>
</dbReference>
<comment type="subcellular location">
    <subcellularLocation>
        <location evidence="1">Membrane</location>
    </subcellularLocation>
</comment>
<dbReference type="GO" id="GO:0004930">
    <property type="term" value="F:G protein-coupled receptor activity"/>
    <property type="evidence" value="ECO:0007669"/>
    <property type="project" value="InterPro"/>
</dbReference>
<feature type="transmembrane region" description="Helical" evidence="5">
    <location>
        <begin position="207"/>
        <end position="229"/>
    </location>
</feature>
<gene>
    <name evidence="7" type="ORF">Bpfe_011685</name>
</gene>
<protein>
    <submittedName>
        <fullName evidence="7">Lysophosphatidic acid receptor 6</fullName>
    </submittedName>
</protein>
<keyword evidence="2 5" id="KW-0812">Transmembrane</keyword>
<feature type="transmembrane region" description="Helical" evidence="5">
    <location>
        <begin position="150"/>
        <end position="174"/>
    </location>
</feature>
<dbReference type="Pfam" id="PF00001">
    <property type="entry name" value="7tm_1"/>
    <property type="match status" value="1"/>
</dbReference>
<comment type="caution">
    <text evidence="7">The sequence shown here is derived from an EMBL/GenBank/DDBJ whole genome shotgun (WGS) entry which is preliminary data.</text>
</comment>
<dbReference type="EMBL" id="JASAOG010000046">
    <property type="protein sequence ID" value="KAK0058720.1"/>
    <property type="molecule type" value="Genomic_DNA"/>
</dbReference>
<feature type="transmembrane region" description="Helical" evidence="5">
    <location>
        <begin position="30"/>
        <end position="55"/>
    </location>
</feature>
<feature type="domain" description="G-protein coupled receptors family 1 profile" evidence="6">
    <location>
        <begin position="46"/>
        <end position="317"/>
    </location>
</feature>
<feature type="transmembrane region" description="Helical" evidence="5">
    <location>
        <begin position="294"/>
        <end position="320"/>
    </location>
</feature>
<evidence type="ECO:0000259" key="6">
    <source>
        <dbReference type="PROSITE" id="PS50262"/>
    </source>
</evidence>
<evidence type="ECO:0000256" key="1">
    <source>
        <dbReference type="ARBA" id="ARBA00004370"/>
    </source>
</evidence>
<dbReference type="Proteomes" id="UP001233172">
    <property type="component" value="Unassembled WGS sequence"/>
</dbReference>
<feature type="transmembrane region" description="Helical" evidence="5">
    <location>
        <begin position="67"/>
        <end position="87"/>
    </location>
</feature>
<evidence type="ECO:0000256" key="3">
    <source>
        <dbReference type="ARBA" id="ARBA00022989"/>
    </source>
</evidence>
<keyword evidence="8" id="KW-1185">Reference proteome</keyword>
<feature type="transmembrane region" description="Helical" evidence="5">
    <location>
        <begin position="258"/>
        <end position="282"/>
    </location>
</feature>
<keyword evidence="4 5" id="KW-0472">Membrane</keyword>
<reference evidence="7" key="1">
    <citation type="journal article" date="2023" name="PLoS Negl. Trop. Dis.">
        <title>A genome sequence for Biomphalaria pfeifferi, the major vector snail for the human-infecting parasite Schistosoma mansoni.</title>
        <authorList>
            <person name="Bu L."/>
            <person name="Lu L."/>
            <person name="Laidemitt M.R."/>
            <person name="Zhang S.M."/>
            <person name="Mutuku M."/>
            <person name="Mkoji G."/>
            <person name="Steinauer M."/>
            <person name="Loker E.S."/>
        </authorList>
    </citation>
    <scope>NUCLEOTIDE SEQUENCE</scope>
    <source>
        <strain evidence="7">KasaAsao</strain>
    </source>
</reference>
<evidence type="ECO:0000256" key="2">
    <source>
        <dbReference type="ARBA" id="ARBA00022692"/>
    </source>
</evidence>
<evidence type="ECO:0000313" key="7">
    <source>
        <dbReference type="EMBL" id="KAK0058720.1"/>
    </source>
</evidence>
<organism evidence="7 8">
    <name type="scientific">Biomphalaria pfeifferi</name>
    <name type="common">Bloodfluke planorb</name>
    <name type="synonym">Freshwater snail</name>
    <dbReference type="NCBI Taxonomy" id="112525"/>
    <lineage>
        <taxon>Eukaryota</taxon>
        <taxon>Metazoa</taxon>
        <taxon>Spiralia</taxon>
        <taxon>Lophotrochozoa</taxon>
        <taxon>Mollusca</taxon>
        <taxon>Gastropoda</taxon>
        <taxon>Heterobranchia</taxon>
        <taxon>Euthyneura</taxon>
        <taxon>Panpulmonata</taxon>
        <taxon>Hygrophila</taxon>
        <taxon>Lymnaeoidea</taxon>
        <taxon>Planorbidae</taxon>
        <taxon>Biomphalaria</taxon>
    </lineage>
</organism>
<dbReference type="GO" id="GO:0016020">
    <property type="term" value="C:membrane"/>
    <property type="evidence" value="ECO:0007669"/>
    <property type="project" value="UniProtKB-SubCell"/>
</dbReference>
<dbReference type="InterPro" id="IPR052954">
    <property type="entry name" value="GPCR-Ligand_Int"/>
</dbReference>
<evidence type="ECO:0000256" key="4">
    <source>
        <dbReference type="ARBA" id="ARBA00023136"/>
    </source>
</evidence>
<dbReference type="SUPFAM" id="SSF81321">
    <property type="entry name" value="Family A G protein-coupled receptor-like"/>
    <property type="match status" value="1"/>
</dbReference>
<keyword evidence="3 5" id="KW-1133">Transmembrane helix</keyword>
<keyword evidence="7" id="KW-0675">Receptor</keyword>
<sequence>MASPFEISKPHPNETSLLDVSNELLFTFNYVAVVLSETLSVLGVILNIINAMVFLKIGLNDSTSISLFSLSLADVGLLLMMAAYGVLFHPWMLETVDADLIDAVNYIALGWPHVCFSRISGCLTAFIALERFICIVLPLRVKSLVTPWRTFLACGGIFAILIAGTTPAFFSYSIGERFSQLHNKTTVGLIPSLHSYVLENISLSVNILAQMTSFTLVTSLTIATVQTFLEKSEWRKSISTSAKNFTISSRDRKLVKMVILISASFIICTFPAVVGTVAMLVSKDYNVNGRYKNLFLATFSVFFHLESLNSSVNFFIYMYMSSKFKKSLLSWLRLKGNRK</sequence>
<reference evidence="7" key="2">
    <citation type="submission" date="2023-04" db="EMBL/GenBank/DDBJ databases">
        <authorList>
            <person name="Bu L."/>
            <person name="Lu L."/>
            <person name="Laidemitt M.R."/>
            <person name="Zhang S.M."/>
            <person name="Mutuku M."/>
            <person name="Mkoji G."/>
            <person name="Steinauer M."/>
            <person name="Loker E.S."/>
        </authorList>
    </citation>
    <scope>NUCLEOTIDE SEQUENCE</scope>
    <source>
        <strain evidence="7">KasaAsao</strain>
        <tissue evidence="7">Whole Snail</tissue>
    </source>
</reference>
<dbReference type="AlphaFoldDB" id="A0AAD8BQ71"/>
<dbReference type="Gene3D" id="1.20.1070.10">
    <property type="entry name" value="Rhodopsin 7-helix transmembrane proteins"/>
    <property type="match status" value="1"/>
</dbReference>
<dbReference type="PANTHER" id="PTHR46641:SF2">
    <property type="entry name" value="FMRFAMIDE RECEPTOR"/>
    <property type="match status" value="1"/>
</dbReference>